<gene>
    <name evidence="2" type="ORF">IE077_004440</name>
</gene>
<reference evidence="2 3" key="1">
    <citation type="journal article" date="2020" name="bioRxiv">
        <title>Metabolic contributions of an alphaproteobacterial endosymbiont in the apicomplexan Cardiosporidium cionae.</title>
        <authorList>
            <person name="Hunter E.S."/>
            <person name="Paight C.J."/>
            <person name="Lane C.E."/>
        </authorList>
    </citation>
    <scope>NUCLEOTIDE SEQUENCE [LARGE SCALE GENOMIC DNA]</scope>
    <source>
        <strain evidence="2">ESH_2018</strain>
    </source>
</reference>
<proteinExistence type="predicted"/>
<feature type="signal peptide" evidence="1">
    <location>
        <begin position="1"/>
        <end position="19"/>
    </location>
</feature>
<keyword evidence="1" id="KW-0732">Signal</keyword>
<accession>A0ABQ7JFJ0</accession>
<comment type="caution">
    <text evidence="2">The sequence shown here is derived from an EMBL/GenBank/DDBJ whole genome shotgun (WGS) entry which is preliminary data.</text>
</comment>
<evidence type="ECO:0000256" key="1">
    <source>
        <dbReference type="SAM" id="SignalP"/>
    </source>
</evidence>
<dbReference type="EMBL" id="JADAQX010000028">
    <property type="protein sequence ID" value="KAF8822731.1"/>
    <property type="molecule type" value="Genomic_DNA"/>
</dbReference>
<dbReference type="Proteomes" id="UP000823046">
    <property type="component" value="Unassembled WGS sequence"/>
</dbReference>
<name>A0ABQ7JFJ0_9APIC</name>
<protein>
    <submittedName>
        <fullName evidence="2">Uncharacterized protein</fullName>
    </submittedName>
</protein>
<sequence>MHWILIAAARILGFSLVKLERYNEAISVYKQSTRDAVTSNMPTLVISVNRYFLADAMRRHGTLESGRVEIVTALQDLEKCAGIAHPYSLNALFLSAQIHQALGCLELMHPPVHFEKVGEDNESVHAKGIIRAITSEDAFIIESTLNDSSRVQKLKEALSLYESLFQRLNSQQSFLKHINAIIAPSTQAHEIHCFDEKSSSKRRLQKLAVVKEILAICIMALTIAEQRAIVGKIQAIHLSQASPSYVQDLSICAQPSEQQQRVVESHTRRNDADPDYIDTAIYVSPRGLPSRQHDRITLQVTLFAPPNRFKNIADRLTSSNGSCDDFLILLNLLRIILTPLQKQTMVAQLYYWNNTTANSHRSSVITSQLKDKKRLVTEELQTRQNISLIERAEIMTTLTRIRSPVLDFGARRQFRSADFKIGVAAFCIAEQGKAASPLSQRVDFVKNNVTGQEIWKRTSIKPWTGSTFRRLSQNNRLDSHTTLKKSA</sequence>
<keyword evidence="3" id="KW-1185">Reference proteome</keyword>
<organism evidence="2 3">
    <name type="scientific">Cardiosporidium cionae</name>
    <dbReference type="NCBI Taxonomy" id="476202"/>
    <lineage>
        <taxon>Eukaryota</taxon>
        <taxon>Sar</taxon>
        <taxon>Alveolata</taxon>
        <taxon>Apicomplexa</taxon>
        <taxon>Aconoidasida</taxon>
        <taxon>Nephromycida</taxon>
        <taxon>Cardiosporidium</taxon>
    </lineage>
</organism>
<evidence type="ECO:0000313" key="2">
    <source>
        <dbReference type="EMBL" id="KAF8822731.1"/>
    </source>
</evidence>
<evidence type="ECO:0000313" key="3">
    <source>
        <dbReference type="Proteomes" id="UP000823046"/>
    </source>
</evidence>
<feature type="chain" id="PRO_5045592299" evidence="1">
    <location>
        <begin position="20"/>
        <end position="487"/>
    </location>
</feature>